<dbReference type="AlphaFoldDB" id="A0AAF0Y4S3"/>
<sequence>MVQLLALTLYPTGEYPVSAGLPAIAVPWFGSHNDYRFPLCCILTSKFHKVRLYDAALKRIVVVKPKVKPAEGQRTRSLIPGMLGHPALHPSVGMHIPFLINSSGLSDLTPRAEQALLGKLMTSTLNERLDLANPEVRAYVESVDGDLAPLYYRGRISCDACTSSGRAEGVTCLFTNFGRETTTPKGVGLALRCLWCAEDDVPCRFSFTLDDKAIDNVELFALLTAEERDPLDTAFEMDAAQLRKWVWWDEGGEHTPPSRASDASATVKRDAEEETLRPRRRRRGE</sequence>
<feature type="region of interest" description="Disordered" evidence="1">
    <location>
        <begin position="253"/>
        <end position="285"/>
    </location>
</feature>
<dbReference type="RefSeq" id="XP_062624276.1">
    <property type="nucleotide sequence ID" value="XM_062768292.1"/>
</dbReference>
<dbReference type="Proteomes" id="UP000827549">
    <property type="component" value="Chromosome 2"/>
</dbReference>
<evidence type="ECO:0000313" key="2">
    <source>
        <dbReference type="EMBL" id="WOO78244.1"/>
    </source>
</evidence>
<dbReference type="EMBL" id="CP086715">
    <property type="protein sequence ID" value="WOO78244.1"/>
    <property type="molecule type" value="Genomic_DNA"/>
</dbReference>
<evidence type="ECO:0000256" key="1">
    <source>
        <dbReference type="SAM" id="MobiDB-lite"/>
    </source>
</evidence>
<gene>
    <name evidence="2" type="ORF">LOC62_02G001794</name>
</gene>
<proteinExistence type="predicted"/>
<accession>A0AAF0Y4S3</accession>
<name>A0AAF0Y4S3_9TREE</name>
<feature type="compositionally biased region" description="Basic and acidic residues" evidence="1">
    <location>
        <begin position="267"/>
        <end position="277"/>
    </location>
</feature>
<dbReference type="GeneID" id="87805048"/>
<organism evidence="2 3">
    <name type="scientific">Vanrija pseudolonga</name>
    <dbReference type="NCBI Taxonomy" id="143232"/>
    <lineage>
        <taxon>Eukaryota</taxon>
        <taxon>Fungi</taxon>
        <taxon>Dikarya</taxon>
        <taxon>Basidiomycota</taxon>
        <taxon>Agaricomycotina</taxon>
        <taxon>Tremellomycetes</taxon>
        <taxon>Trichosporonales</taxon>
        <taxon>Trichosporonaceae</taxon>
        <taxon>Vanrija</taxon>
    </lineage>
</organism>
<reference evidence="2" key="1">
    <citation type="submission" date="2023-10" db="EMBL/GenBank/DDBJ databases">
        <authorList>
            <person name="Noh H."/>
        </authorList>
    </citation>
    <scope>NUCLEOTIDE SEQUENCE</scope>
    <source>
        <strain evidence="2">DUCC4014</strain>
    </source>
</reference>
<protein>
    <submittedName>
        <fullName evidence="2">Uncharacterized protein</fullName>
    </submittedName>
</protein>
<keyword evidence="3" id="KW-1185">Reference proteome</keyword>
<evidence type="ECO:0000313" key="3">
    <source>
        <dbReference type="Proteomes" id="UP000827549"/>
    </source>
</evidence>